<dbReference type="UniPathway" id="UPA00049">
    <property type="reaction ID" value="UER00059"/>
</dbReference>
<name>Q0USR1_PHANO</name>
<dbReference type="GO" id="GO:0003984">
    <property type="term" value="F:acetolactate synthase activity"/>
    <property type="evidence" value="ECO:0007669"/>
    <property type="project" value="EnsemblFungi"/>
</dbReference>
<organism evidence="7 8">
    <name type="scientific">Phaeosphaeria nodorum (strain SN15 / ATCC MYA-4574 / FGSC 10173)</name>
    <name type="common">Glume blotch fungus</name>
    <name type="synonym">Parastagonospora nodorum</name>
    <dbReference type="NCBI Taxonomy" id="321614"/>
    <lineage>
        <taxon>Eukaryota</taxon>
        <taxon>Fungi</taxon>
        <taxon>Dikarya</taxon>
        <taxon>Ascomycota</taxon>
        <taxon>Pezizomycotina</taxon>
        <taxon>Dothideomycetes</taxon>
        <taxon>Pleosporomycetidae</taxon>
        <taxon>Pleosporales</taxon>
        <taxon>Pleosporineae</taxon>
        <taxon>Phaeosphaeriaceae</taxon>
        <taxon>Parastagonospora</taxon>
    </lineage>
</organism>
<dbReference type="PANTHER" id="PTHR31242:SF2">
    <property type="entry name" value="ACETOLACTATE SYNTHASE SMALL SUBUNIT, MITOCHONDRIAL"/>
    <property type="match status" value="1"/>
</dbReference>
<reference evidence="8" key="1">
    <citation type="journal article" date="2007" name="Plant Cell">
        <title>Dothideomycete-plant interactions illuminated by genome sequencing and EST analysis of the wheat pathogen Stagonospora nodorum.</title>
        <authorList>
            <person name="Hane J.K."/>
            <person name="Lowe R.G."/>
            <person name="Solomon P.S."/>
            <person name="Tan K.C."/>
            <person name="Schoch C.L."/>
            <person name="Spatafora J.W."/>
            <person name="Crous P.W."/>
            <person name="Kodira C."/>
            <person name="Birren B.W."/>
            <person name="Galagan J.E."/>
            <person name="Torriani S.F."/>
            <person name="McDonald B.A."/>
            <person name="Oliver R.P."/>
        </authorList>
    </citation>
    <scope>NUCLEOTIDE SEQUENCE [LARGE SCALE GENOMIC DNA]</scope>
    <source>
        <strain evidence="8">SN15 / ATCC MYA-4574 / FGSC 10173</strain>
    </source>
</reference>
<evidence type="ECO:0000259" key="6">
    <source>
        <dbReference type="PROSITE" id="PS51671"/>
    </source>
</evidence>
<proteinExistence type="inferred from homology"/>
<comment type="pathway">
    <text evidence="2">Amino-acid biosynthesis; L-valine biosynthesis; L-valine from pyruvate: step 1/4.</text>
</comment>
<dbReference type="Proteomes" id="UP000001055">
    <property type="component" value="Unassembled WGS sequence"/>
</dbReference>
<sequence length="314" mass="34723">MASRRAILPLRSLLNRQCAGAVRQQQRASSSSSTQALAYKALHRRIAPLPTEERPPAWSAPAAVSNILYETPVPSQIPPKRHILNCLVQNEPGVLSRVSGILAARGFNIDSLVVCNTEVDDLSRMTYCAARHAASLRTLVPVWAVLDYTESPLVQRELLLAKISILGPEYFEELLAHHREMAQMPEPEEELSEGDRDALAQEAARESLRRDFHPSNLAVSQALRHKHEHLRAITFMTHQFGGKVLDISTNNCIVEISAKPTRIDSYMKLIAPFGILESARTGLMALPRSPLHGTDDIETKEAEDIVDSSLLPPG</sequence>
<dbReference type="InterPro" id="IPR039557">
    <property type="entry name" value="AHAS_ACT"/>
</dbReference>
<evidence type="ECO:0000313" key="7">
    <source>
        <dbReference type="EMBL" id="EAT87594.2"/>
    </source>
</evidence>
<dbReference type="Pfam" id="PF22629">
    <property type="entry name" value="ACT_AHAS_ss"/>
    <property type="match status" value="1"/>
</dbReference>
<dbReference type="InterPro" id="IPR045865">
    <property type="entry name" value="ACT-like_dom_sf"/>
</dbReference>
<dbReference type="HOGENOM" id="CLU_055003_0_0_1"/>
<dbReference type="InterPro" id="IPR054480">
    <property type="entry name" value="AHAS_small-like_ACT"/>
</dbReference>
<dbReference type="Pfam" id="PF10369">
    <property type="entry name" value="ALS_ss_C"/>
    <property type="match status" value="1"/>
</dbReference>
<dbReference type="STRING" id="321614.Q0USR1"/>
<dbReference type="Gene3D" id="3.30.70.1150">
    <property type="entry name" value="ACT-like. Chain A, domain 2"/>
    <property type="match status" value="1"/>
</dbReference>
<dbReference type="GO" id="GO:0009099">
    <property type="term" value="P:L-valine biosynthetic process"/>
    <property type="evidence" value="ECO:0007669"/>
    <property type="project" value="UniProtKB-UniPathway"/>
</dbReference>
<dbReference type="VEuPathDB" id="FungiDB:JI435_052030"/>
<keyword evidence="5" id="KW-0100">Branched-chain amino acid biosynthesis</keyword>
<dbReference type="GeneID" id="5972487"/>
<dbReference type="InterPro" id="IPR053050">
    <property type="entry name" value="ALS_regulatory_subunit"/>
</dbReference>
<dbReference type="AlphaFoldDB" id="Q0USR1"/>
<keyword evidence="4" id="KW-0028">Amino-acid biosynthesis</keyword>
<evidence type="ECO:0000256" key="4">
    <source>
        <dbReference type="ARBA" id="ARBA00022605"/>
    </source>
</evidence>
<dbReference type="GO" id="GO:0042645">
    <property type="term" value="C:mitochondrial nucleoid"/>
    <property type="evidence" value="ECO:0000318"/>
    <property type="project" value="GO_Central"/>
</dbReference>
<dbReference type="NCBIfam" id="TIGR00119">
    <property type="entry name" value="acolac_sm"/>
    <property type="match status" value="1"/>
</dbReference>
<evidence type="ECO:0000256" key="2">
    <source>
        <dbReference type="ARBA" id="ARBA00005025"/>
    </source>
</evidence>
<dbReference type="GO" id="GO:0009097">
    <property type="term" value="P:isoleucine biosynthetic process"/>
    <property type="evidence" value="ECO:0007669"/>
    <property type="project" value="UniProtKB-UniPathway"/>
</dbReference>
<feature type="domain" description="ACT" evidence="6">
    <location>
        <begin position="83"/>
        <end position="173"/>
    </location>
</feature>
<protein>
    <recommendedName>
        <fullName evidence="6">ACT domain-containing protein</fullName>
    </recommendedName>
</protein>
<dbReference type="FunCoup" id="Q0USR1">
    <property type="interactions" value="298"/>
</dbReference>
<dbReference type="SUPFAM" id="SSF55021">
    <property type="entry name" value="ACT-like"/>
    <property type="match status" value="2"/>
</dbReference>
<comment type="similarity">
    <text evidence="3">Belongs to the acetolactate synthase small subunit family.</text>
</comment>
<dbReference type="EMBL" id="CH445331">
    <property type="protein sequence ID" value="EAT87594.2"/>
    <property type="molecule type" value="Genomic_DNA"/>
</dbReference>
<gene>
    <name evidence="7" type="ORF">SNOG_05203</name>
</gene>
<dbReference type="eggNOG" id="KOG2663">
    <property type="taxonomic scope" value="Eukaryota"/>
</dbReference>
<dbReference type="PANTHER" id="PTHR31242">
    <property type="entry name" value="ACETOLACTATE SYNTHASE SMALL SUBUNIT, MITOCHONDRIAL"/>
    <property type="match status" value="1"/>
</dbReference>
<dbReference type="KEGG" id="pno:SNOG_05203"/>
<dbReference type="CDD" id="cd04878">
    <property type="entry name" value="ACT_AHAS"/>
    <property type="match status" value="1"/>
</dbReference>
<dbReference type="InterPro" id="IPR027271">
    <property type="entry name" value="Acetolactate_synth/TF_NikR_C"/>
</dbReference>
<evidence type="ECO:0000256" key="5">
    <source>
        <dbReference type="ARBA" id="ARBA00023304"/>
    </source>
</evidence>
<dbReference type="InterPro" id="IPR019455">
    <property type="entry name" value="Acetolactate_synth_ssu_C"/>
</dbReference>
<dbReference type="InterPro" id="IPR002912">
    <property type="entry name" value="ACT_dom"/>
</dbReference>
<dbReference type="UniPathway" id="UPA00047">
    <property type="reaction ID" value="UER00055"/>
</dbReference>
<dbReference type="GO" id="GO:0005948">
    <property type="term" value="C:acetolactate synthase complex"/>
    <property type="evidence" value="ECO:0000318"/>
    <property type="project" value="GO_Central"/>
</dbReference>
<dbReference type="PROSITE" id="PS51671">
    <property type="entry name" value="ACT"/>
    <property type="match status" value="1"/>
</dbReference>
<dbReference type="GO" id="GO:0030234">
    <property type="term" value="F:enzyme regulator activity"/>
    <property type="evidence" value="ECO:0000318"/>
    <property type="project" value="GO_Central"/>
</dbReference>
<dbReference type="InParanoid" id="Q0USR1"/>
<comment type="pathway">
    <text evidence="1">Amino-acid biosynthesis; L-isoleucine biosynthesis; L-isoleucine from 2-oxobutanoate: step 1/4.</text>
</comment>
<evidence type="ECO:0000256" key="1">
    <source>
        <dbReference type="ARBA" id="ARBA00004974"/>
    </source>
</evidence>
<dbReference type="RefSeq" id="XP_001795612.1">
    <property type="nucleotide sequence ID" value="XM_001795560.1"/>
</dbReference>
<dbReference type="Gene3D" id="3.30.70.260">
    <property type="match status" value="1"/>
</dbReference>
<evidence type="ECO:0000313" key="8">
    <source>
        <dbReference type="Proteomes" id="UP000001055"/>
    </source>
</evidence>
<dbReference type="GO" id="GO:1990610">
    <property type="term" value="F:acetolactate synthase regulator activity"/>
    <property type="evidence" value="ECO:0007669"/>
    <property type="project" value="InterPro"/>
</dbReference>
<evidence type="ECO:0000256" key="3">
    <source>
        <dbReference type="ARBA" id="ARBA00006341"/>
    </source>
</evidence>
<dbReference type="GO" id="GO:0009082">
    <property type="term" value="P:branched-chain amino acid biosynthetic process"/>
    <property type="evidence" value="ECO:0000318"/>
    <property type="project" value="GO_Central"/>
</dbReference>
<dbReference type="InterPro" id="IPR004789">
    <property type="entry name" value="Acetalactate_synth_ssu"/>
</dbReference>
<accession>Q0USR1</accession>